<accession>G0WV67</accession>
<reference evidence="3" key="2">
    <citation type="journal article" date="2011" name="Gene">
        <title>Molecular cloning and identification of the laspartomycin biosynthetic gene cluster from Streptomyces viridochromogenes.</title>
        <authorList>
            <person name="Wang Y."/>
            <person name="Chen Y."/>
            <person name="Shen Q."/>
            <person name="Yin X."/>
        </authorList>
    </citation>
    <scope>NUCLEOTIDE SEQUENCE</scope>
    <source>
        <strain evidence="3">ATCC 29814</strain>
    </source>
</reference>
<evidence type="ECO:0000256" key="1">
    <source>
        <dbReference type="ARBA" id="ARBA00022729"/>
    </source>
</evidence>
<evidence type="ECO:0000313" key="3">
    <source>
        <dbReference type="EMBL" id="AEG64683.1"/>
    </source>
</evidence>
<dbReference type="SUPFAM" id="SSF56784">
    <property type="entry name" value="HAD-like"/>
    <property type="match status" value="1"/>
</dbReference>
<proteinExistence type="predicted"/>
<dbReference type="PANTHER" id="PTHR31284">
    <property type="entry name" value="ACID PHOSPHATASE-LIKE PROTEIN"/>
    <property type="match status" value="1"/>
</dbReference>
<protein>
    <submittedName>
        <fullName evidence="3">HAD superfamily (Subfamily IIIB) phosphatase</fullName>
    </submittedName>
</protein>
<dbReference type="InterPro" id="IPR005519">
    <property type="entry name" value="Acid_phosphat_B-like"/>
</dbReference>
<dbReference type="Pfam" id="PF03767">
    <property type="entry name" value="Acid_phosphat_B"/>
    <property type="match status" value="2"/>
</dbReference>
<dbReference type="EMBL" id="HM756254">
    <property type="protein sequence ID" value="AEG64683.1"/>
    <property type="molecule type" value="Genomic_DNA"/>
</dbReference>
<dbReference type="InterPro" id="IPR036412">
    <property type="entry name" value="HAD-like_sf"/>
</dbReference>
<reference evidence="3" key="1">
    <citation type="submission" date="2010-07" db="EMBL/GenBank/DDBJ databases">
        <authorList>
            <person name="Yin X.H."/>
        </authorList>
    </citation>
    <scope>NUCLEOTIDE SEQUENCE</scope>
    <source>
        <strain evidence="3">ATCC 29814</strain>
    </source>
</reference>
<dbReference type="AlphaFoldDB" id="G0WV67"/>
<dbReference type="Gene3D" id="3.40.50.1000">
    <property type="entry name" value="HAD superfamily/HAD-like"/>
    <property type="match status" value="2"/>
</dbReference>
<name>G0WV67_STRVR</name>
<keyword evidence="1 2" id="KW-0732">Signal</keyword>
<dbReference type="PANTHER" id="PTHR31284:SF10">
    <property type="entry name" value="ACID PHOSPHATASE-LIKE PROTEIN"/>
    <property type="match status" value="1"/>
</dbReference>
<evidence type="ECO:0000256" key="2">
    <source>
        <dbReference type="SAM" id="SignalP"/>
    </source>
</evidence>
<dbReference type="InterPro" id="IPR023214">
    <property type="entry name" value="HAD_sf"/>
</dbReference>
<organism evidence="3">
    <name type="scientific">Streptomyces viridochromogenes</name>
    <dbReference type="NCBI Taxonomy" id="1938"/>
    <lineage>
        <taxon>Bacteria</taxon>
        <taxon>Bacillati</taxon>
        <taxon>Actinomycetota</taxon>
        <taxon>Actinomycetes</taxon>
        <taxon>Kitasatosporales</taxon>
        <taxon>Streptomycetaceae</taxon>
        <taxon>Streptomyces</taxon>
    </lineage>
</organism>
<feature type="signal peptide" evidence="2">
    <location>
        <begin position="1"/>
        <end position="31"/>
    </location>
</feature>
<sequence>MSSALRKVRSGAVVVATATAAVVGLAGGAGAQTPVDAPARAGVVNASTAATSRAAAAVDYATWQKDVRKVIDEARPYVEQRIANAGGQKQAIVLDIDNTSLETHFQLFPPTPAVAPVLDLARYAHDRGVGVFFITARPDLLEQVTRGNLVHVGFPVTGLYQRRLDELFGDAAEYKTAKRVEVERQGYTIIANIGNNTSDLVGGHADRTFKLPDYDGQLS</sequence>
<feature type="chain" id="PRO_5003411406" evidence="2">
    <location>
        <begin position="32"/>
        <end position="219"/>
    </location>
</feature>